<sequence>MEEEEATVCKGEDRRSRDRSGDEQRVGYSAFPRTARHMNATQKASGLAYMRHFTYLPSVPGHAYIFILVTIW</sequence>
<comment type="caution">
    <text evidence="2">The sequence shown here is derived from an EMBL/GenBank/DDBJ whole genome shotgun (WGS) entry which is preliminary data.</text>
</comment>
<reference evidence="2 3" key="1">
    <citation type="submission" date="2019-05" db="EMBL/GenBank/DDBJ databases">
        <title>Another draft genome of Portunus trituberculatus and its Hox gene families provides insights of decapod evolution.</title>
        <authorList>
            <person name="Jeong J.-H."/>
            <person name="Song I."/>
            <person name="Kim S."/>
            <person name="Choi T."/>
            <person name="Kim D."/>
            <person name="Ryu S."/>
            <person name="Kim W."/>
        </authorList>
    </citation>
    <scope>NUCLEOTIDE SEQUENCE [LARGE SCALE GENOMIC DNA]</scope>
    <source>
        <tissue evidence="2">Muscle</tissue>
    </source>
</reference>
<proteinExistence type="predicted"/>
<gene>
    <name evidence="2" type="ORF">E2C01_018875</name>
</gene>
<accession>A0A5B7DXS0</accession>
<evidence type="ECO:0000256" key="1">
    <source>
        <dbReference type="SAM" id="MobiDB-lite"/>
    </source>
</evidence>
<evidence type="ECO:0000313" key="2">
    <source>
        <dbReference type="EMBL" id="MPC25753.1"/>
    </source>
</evidence>
<feature type="compositionally biased region" description="Basic and acidic residues" evidence="1">
    <location>
        <begin position="10"/>
        <end position="25"/>
    </location>
</feature>
<protein>
    <submittedName>
        <fullName evidence="2">Uncharacterized protein</fullName>
    </submittedName>
</protein>
<dbReference type="AlphaFoldDB" id="A0A5B7DXS0"/>
<evidence type="ECO:0000313" key="3">
    <source>
        <dbReference type="Proteomes" id="UP000324222"/>
    </source>
</evidence>
<name>A0A5B7DXS0_PORTR</name>
<keyword evidence="3" id="KW-1185">Reference proteome</keyword>
<dbReference type="EMBL" id="VSRR010001504">
    <property type="protein sequence ID" value="MPC25753.1"/>
    <property type="molecule type" value="Genomic_DNA"/>
</dbReference>
<dbReference type="Proteomes" id="UP000324222">
    <property type="component" value="Unassembled WGS sequence"/>
</dbReference>
<organism evidence="2 3">
    <name type="scientific">Portunus trituberculatus</name>
    <name type="common">Swimming crab</name>
    <name type="synonym">Neptunus trituberculatus</name>
    <dbReference type="NCBI Taxonomy" id="210409"/>
    <lineage>
        <taxon>Eukaryota</taxon>
        <taxon>Metazoa</taxon>
        <taxon>Ecdysozoa</taxon>
        <taxon>Arthropoda</taxon>
        <taxon>Crustacea</taxon>
        <taxon>Multicrustacea</taxon>
        <taxon>Malacostraca</taxon>
        <taxon>Eumalacostraca</taxon>
        <taxon>Eucarida</taxon>
        <taxon>Decapoda</taxon>
        <taxon>Pleocyemata</taxon>
        <taxon>Brachyura</taxon>
        <taxon>Eubrachyura</taxon>
        <taxon>Portunoidea</taxon>
        <taxon>Portunidae</taxon>
        <taxon>Portuninae</taxon>
        <taxon>Portunus</taxon>
    </lineage>
</organism>
<feature type="region of interest" description="Disordered" evidence="1">
    <location>
        <begin position="1"/>
        <end position="26"/>
    </location>
</feature>